<evidence type="ECO:0000313" key="4">
    <source>
        <dbReference type="Proteomes" id="UP000292702"/>
    </source>
</evidence>
<reference evidence="3 4" key="1">
    <citation type="submission" date="2018-11" db="EMBL/GenBank/DDBJ databases">
        <title>Genome assembly of Steccherinum ochraceum LE-BIN_3174, the white-rot fungus of the Steccherinaceae family (The Residual Polyporoid clade, Polyporales, Basidiomycota).</title>
        <authorList>
            <person name="Fedorova T.V."/>
            <person name="Glazunova O.A."/>
            <person name="Landesman E.O."/>
            <person name="Moiseenko K.V."/>
            <person name="Psurtseva N.V."/>
            <person name="Savinova O.S."/>
            <person name="Shakhova N.V."/>
            <person name="Tyazhelova T.V."/>
            <person name="Vasina D.V."/>
        </authorList>
    </citation>
    <scope>NUCLEOTIDE SEQUENCE [LARGE SCALE GENOMIC DNA]</scope>
    <source>
        <strain evidence="3 4">LE-BIN_3174</strain>
    </source>
</reference>
<dbReference type="AlphaFoldDB" id="A0A4R0RDZ2"/>
<keyword evidence="1" id="KW-0880">Kelch repeat</keyword>
<accession>A0A4R0RDZ2</accession>
<name>A0A4R0RDZ2_9APHY</name>
<dbReference type="InterPro" id="IPR011043">
    <property type="entry name" value="Gal_Oxase/kelch_b-propeller"/>
</dbReference>
<sequence>MVTLSHEQADLEDAFHKKLNVEELATSMSAAYGRPVPIVSNARGINMGITGDPLGTEEPADYERWQASVIREIASNFLRGQKYDEARVKLQDAIKQMGGLRCPGEVVVPLYLPSSDNEPGPNASAVRYNDHDYWRRTLLMGCCNDIAECYLKSGNDIEALTWLEESDHLYVGCTTPSKTALFGWMSSNPASEEFYLERLRTLATMGEMFLRLGNTSSGLLRRWQRHLLVMAVPPGMDGRSLQRMVDQNEMRKLTQLKHPDAKLSPKLEVKNKDLQIMGSWQKVEVPKSGNIQPRMGFCSFVWKSKLYIFGGEKSLDGPHFRDLRCIDLNNPSAGWWALDGYPGNEAQTGKATGWKMRVHAGQQRAYLFNGRLQLEYFDLVEEKWGSVKTTWTSEGDLPFWPYQQLVDFSMDIVDDKIYVFGGSHTKCELGCNLFTVLDLKTLKWRRLSGYTGSRQHPLRPEWSCPGPRRHPASWVDSSKTKLYLMFGEADRMSARINNEAYGAQSGYGYGDIWYWDIAEERWVRDKHHGNPPCPRSEMSYTYNPKLNKTIIFGGYSPTIPATAEETNQYFSYSYYADTYTFKPNADPNQQGIWKHVLVRGFPTYRAQAHLVSDPDTGKVFLFGGYTNSQFVLDKKHVIARSFGDLWWLKMDVSDAEGNPGAGFFEGVDLEEEARTAKAGPWQRCFNCGSAGTWKKCGGTCGGKAFFCDPQCLKEGWKEHKDRHRCMNRKK</sequence>
<organism evidence="3 4">
    <name type="scientific">Steccherinum ochraceum</name>
    <dbReference type="NCBI Taxonomy" id="92696"/>
    <lineage>
        <taxon>Eukaryota</taxon>
        <taxon>Fungi</taxon>
        <taxon>Dikarya</taxon>
        <taxon>Basidiomycota</taxon>
        <taxon>Agaricomycotina</taxon>
        <taxon>Agaricomycetes</taxon>
        <taxon>Polyporales</taxon>
        <taxon>Steccherinaceae</taxon>
        <taxon>Steccherinum</taxon>
    </lineage>
</organism>
<evidence type="ECO:0000256" key="1">
    <source>
        <dbReference type="ARBA" id="ARBA00022441"/>
    </source>
</evidence>
<dbReference type="EMBL" id="RWJN01000139">
    <property type="protein sequence ID" value="TCD66331.1"/>
    <property type="molecule type" value="Genomic_DNA"/>
</dbReference>
<dbReference type="SUPFAM" id="SSF50965">
    <property type="entry name" value="Galactose oxidase, central domain"/>
    <property type="match status" value="1"/>
</dbReference>
<evidence type="ECO:0000256" key="2">
    <source>
        <dbReference type="ARBA" id="ARBA00022737"/>
    </source>
</evidence>
<gene>
    <name evidence="3" type="ORF">EIP91_001480</name>
</gene>
<dbReference type="Gene3D" id="2.120.10.80">
    <property type="entry name" value="Kelch-type beta propeller"/>
    <property type="match status" value="2"/>
</dbReference>
<dbReference type="InterPro" id="IPR015915">
    <property type="entry name" value="Kelch-typ_b-propeller"/>
</dbReference>
<dbReference type="PANTHER" id="PTHR46093">
    <property type="entry name" value="ACYL-COA-BINDING DOMAIN-CONTAINING PROTEIN 5"/>
    <property type="match status" value="1"/>
</dbReference>
<dbReference type="OrthoDB" id="432528at2759"/>
<evidence type="ECO:0000313" key="3">
    <source>
        <dbReference type="EMBL" id="TCD66331.1"/>
    </source>
</evidence>
<proteinExistence type="predicted"/>
<dbReference type="STRING" id="92696.A0A4R0RDZ2"/>
<dbReference type="Proteomes" id="UP000292702">
    <property type="component" value="Unassembled WGS sequence"/>
</dbReference>
<keyword evidence="4" id="KW-1185">Reference proteome</keyword>
<protein>
    <submittedName>
        <fullName evidence="3">Uncharacterized protein</fullName>
    </submittedName>
</protein>
<keyword evidence="2" id="KW-0677">Repeat</keyword>
<dbReference type="Pfam" id="PF24681">
    <property type="entry name" value="Kelch_KLHDC2_KLHL20_DRC7"/>
    <property type="match status" value="1"/>
</dbReference>
<comment type="caution">
    <text evidence="3">The sequence shown here is derived from an EMBL/GenBank/DDBJ whole genome shotgun (WGS) entry which is preliminary data.</text>
</comment>
<dbReference type="PANTHER" id="PTHR46093:SF18">
    <property type="entry name" value="FIBRONECTIN TYPE-III DOMAIN-CONTAINING PROTEIN"/>
    <property type="match status" value="1"/>
</dbReference>